<keyword evidence="4" id="KW-1185">Reference proteome</keyword>
<feature type="region of interest" description="Disordered" evidence="1">
    <location>
        <begin position="28"/>
        <end position="70"/>
    </location>
</feature>
<accession>A0A409XN73</accession>
<dbReference type="SUPFAM" id="SSF50249">
    <property type="entry name" value="Nucleic acid-binding proteins"/>
    <property type="match status" value="1"/>
</dbReference>
<dbReference type="GO" id="GO:0000175">
    <property type="term" value="F:3'-5'-RNA exonuclease activity"/>
    <property type="evidence" value="ECO:0007669"/>
    <property type="project" value="TreeGrafter"/>
</dbReference>
<organism evidence="3 4">
    <name type="scientific">Psilocybe cyanescens</name>
    <dbReference type="NCBI Taxonomy" id="93625"/>
    <lineage>
        <taxon>Eukaryota</taxon>
        <taxon>Fungi</taxon>
        <taxon>Dikarya</taxon>
        <taxon>Basidiomycota</taxon>
        <taxon>Agaricomycotina</taxon>
        <taxon>Agaricomycetes</taxon>
        <taxon>Agaricomycetidae</taxon>
        <taxon>Agaricales</taxon>
        <taxon>Agaricineae</taxon>
        <taxon>Strophariaceae</taxon>
        <taxon>Psilocybe</taxon>
    </lineage>
</organism>
<dbReference type="PANTHER" id="PTHR23355">
    <property type="entry name" value="RIBONUCLEASE"/>
    <property type="match status" value="1"/>
</dbReference>
<comment type="caution">
    <text evidence="3">The sequence shown here is derived from an EMBL/GenBank/DDBJ whole genome shotgun (WGS) entry which is preliminary data.</text>
</comment>
<dbReference type="GO" id="GO:0000932">
    <property type="term" value="C:P-body"/>
    <property type="evidence" value="ECO:0007669"/>
    <property type="project" value="TreeGrafter"/>
</dbReference>
<dbReference type="PANTHER" id="PTHR23355:SF65">
    <property type="entry name" value="EXORIBONUCLEASE CYT-4, PUTATIVE (AFU_ORTHOLOGUE AFUA_7G01550)-RELATED"/>
    <property type="match status" value="1"/>
</dbReference>
<dbReference type="OrthoDB" id="2285229at2759"/>
<evidence type="ECO:0000259" key="2">
    <source>
        <dbReference type="SMART" id="SM00955"/>
    </source>
</evidence>
<gene>
    <name evidence="3" type="ORF">CVT25_008914</name>
</gene>
<dbReference type="AlphaFoldDB" id="A0A409XN73"/>
<feature type="domain" description="RNB" evidence="2">
    <location>
        <begin position="455"/>
        <end position="807"/>
    </location>
</feature>
<protein>
    <recommendedName>
        <fullName evidence="2">RNB domain-containing protein</fullName>
    </recommendedName>
</protein>
<dbReference type="InterPro" id="IPR050180">
    <property type="entry name" value="RNR_Ribonuclease"/>
</dbReference>
<dbReference type="SMART" id="SM00955">
    <property type="entry name" value="RNB"/>
    <property type="match status" value="1"/>
</dbReference>
<dbReference type="Proteomes" id="UP000283269">
    <property type="component" value="Unassembled WGS sequence"/>
</dbReference>
<name>A0A409XN73_PSICY</name>
<dbReference type="STRING" id="93625.A0A409XN73"/>
<dbReference type="GO" id="GO:0003723">
    <property type="term" value="F:RNA binding"/>
    <property type="evidence" value="ECO:0007669"/>
    <property type="project" value="InterPro"/>
</dbReference>
<dbReference type="InParanoid" id="A0A409XN73"/>
<evidence type="ECO:0000313" key="4">
    <source>
        <dbReference type="Proteomes" id="UP000283269"/>
    </source>
</evidence>
<dbReference type="InterPro" id="IPR012340">
    <property type="entry name" value="NA-bd_OB-fold"/>
</dbReference>
<dbReference type="EMBL" id="NHYD01001073">
    <property type="protein sequence ID" value="PPQ92232.1"/>
    <property type="molecule type" value="Genomic_DNA"/>
</dbReference>
<proteinExistence type="predicted"/>
<dbReference type="FunCoup" id="A0A409XN73">
    <property type="interactions" value="1"/>
</dbReference>
<evidence type="ECO:0000256" key="1">
    <source>
        <dbReference type="SAM" id="MobiDB-lite"/>
    </source>
</evidence>
<sequence length="942" mass="106362">MHQHCLRSSLSYCADTARRSVLGGVRRNISKAAVSRPKEGSSKKASDGRTNPQRPRAQVERKKAAPVQQPTKDALYEAKKLLEPALDETGDLAQQIAVEEDEDAAETTFLPGTFVEIRKNEVAVQGIVLAETIQDHRYHVWTLTTKGLVIDHFRADVYFTIPNLISASLAERCGYGVPTPENNIARVEALKKLRALVSKVDRHAAGMQQRPTNVYVEVMASDPKKWTTTTVAYVTNLLYERPAFMDYYMTHKMLMDQPLYYIANPGYLKNQGFSVRPRREIEEIEEVTKNIHRHRSGVPSPYQKFIAKAQRVVKQYNERRDTGAISQERIAVKWDDEDRLFINFLLRSLQPHQSNQLDPYTLGRTELVRAILKPTKPVNDNLTHELLIRLGIIAPWQDLHEFIPSLNPWGDFSNKNTIETEAADILKASYASKGRAGSVLGPMDFLPSDPLESVRHDFGNARVFVIDDLSAKELDDGVSVERIPSEPENHWVHVHVADPASLIHPNHALARLARERGTSYYLAQKTIPLFPAELVHNPKYSLSLQSKNGELSRVMSFSMKLDGYGNILDYKVRAGLIRNIRKISYDEVDLALGNGLMKKWFPFGGTDKFVSEPSLNDRDLADLRILQNLAHVQVAKRVEKNVVNFDQEFSGVEWNTIIPPDIISPSLGSSIYHGFPDMTYHVYKSADMDSGSRGMVSEMMKLANRTASRVLLEHNVPAIRRCMDPPIFSSPEVEQEIMDMRSTNGYAPIQDIVKRLELNPVGTFSLDPKQHWALGVGKGEGYVRATSPLRRFEDIVCHWQLHHILLGSKSRLPFSAAEMESVLADVDISSKAQAKVNKSNGLFYSLMHIKRFADDIERGVQNTDTNPLASMRAWTKHLPRLYSNTSEMSIAVHLPELGITAQVEDFPFNMKNVPVGTELRVKYKSVDLGIKRTKLFVTLEES</sequence>
<feature type="compositionally biased region" description="Basic and acidic residues" evidence="1">
    <location>
        <begin position="36"/>
        <end position="47"/>
    </location>
</feature>
<reference evidence="3 4" key="1">
    <citation type="journal article" date="2018" name="Evol. Lett.">
        <title>Horizontal gene cluster transfer increased hallucinogenic mushroom diversity.</title>
        <authorList>
            <person name="Reynolds H.T."/>
            <person name="Vijayakumar V."/>
            <person name="Gluck-Thaler E."/>
            <person name="Korotkin H.B."/>
            <person name="Matheny P.B."/>
            <person name="Slot J.C."/>
        </authorList>
    </citation>
    <scope>NUCLEOTIDE SEQUENCE [LARGE SCALE GENOMIC DNA]</scope>
    <source>
        <strain evidence="3 4">2631</strain>
    </source>
</reference>
<dbReference type="Pfam" id="PF00773">
    <property type="entry name" value="RNB"/>
    <property type="match status" value="1"/>
</dbReference>
<dbReference type="InterPro" id="IPR001900">
    <property type="entry name" value="RNase_II/R"/>
</dbReference>
<evidence type="ECO:0000313" key="3">
    <source>
        <dbReference type="EMBL" id="PPQ92232.1"/>
    </source>
</evidence>
<dbReference type="GO" id="GO:0006402">
    <property type="term" value="P:mRNA catabolic process"/>
    <property type="evidence" value="ECO:0007669"/>
    <property type="project" value="TreeGrafter"/>
</dbReference>